<protein>
    <submittedName>
        <fullName evidence="12">Protein dopey-1</fullName>
    </submittedName>
</protein>
<feature type="compositionally biased region" description="Low complexity" evidence="7">
    <location>
        <begin position="624"/>
        <end position="640"/>
    </location>
</feature>
<dbReference type="InterPro" id="IPR040314">
    <property type="entry name" value="DOP1"/>
</dbReference>
<dbReference type="PANTHER" id="PTHR14042">
    <property type="entry name" value="DOPEY-RELATED"/>
    <property type="match status" value="1"/>
</dbReference>
<evidence type="ECO:0000256" key="3">
    <source>
        <dbReference type="ARBA" id="ARBA00022927"/>
    </source>
</evidence>
<dbReference type="Pfam" id="PF24601">
    <property type="entry name" value="TPR_DOP1"/>
    <property type="match status" value="1"/>
</dbReference>
<evidence type="ECO:0000256" key="5">
    <source>
        <dbReference type="ARBA" id="ARBA00023136"/>
    </source>
</evidence>
<evidence type="ECO:0000259" key="9">
    <source>
        <dbReference type="Pfam" id="PF24597"/>
    </source>
</evidence>
<dbReference type="InterPro" id="IPR056457">
    <property type="entry name" value="DOP1_C"/>
</dbReference>
<dbReference type="GO" id="GO:0006895">
    <property type="term" value="P:Golgi to endosome transport"/>
    <property type="evidence" value="ECO:0007669"/>
    <property type="project" value="InterPro"/>
</dbReference>
<dbReference type="InterPro" id="IPR056459">
    <property type="entry name" value="TPR_DOP1"/>
</dbReference>
<sequence length="2397" mass="267971">MNTEELELLTDSKYRNYVAAVDKALKNFEYSSEWADLISALGKLNKVLQNNAKYQVVPKKLTIGKRLAQCLHPALPSGVHRKALETYEIIFKIIGPKRLAKDLFLYSSGLFPLLTNAAMSVKPALLCLYEVYYLPLGKTLKPGLQGLLTGVLPGLEEGSEYYDRTNTLLEKVAAAVEQSAFYSALWGSILTSHAVRLPGVTFVLFHLNRKLSMEDQLYIIGSDIELMVEAVSASVQDSSVLVQRSTLDLILFCFPFHMSQATRTDMIWILSAALHVVLRRDMSLNRRLYAWLLGFDNNGVKTGPRSTRHSNPEEHATYYFNTFSKDMLVQAMVGILQGKAVGGEEESVLMHDLKPFRILISLLDKPELGPAILEDVLIEVFRTLHTQCKAELDLQTQSPFCKDRTQLSSKLRENKKTAELIKTANLLFNSFEPYYMWDYIARWFEECCRRTLNARLQAGPGGTSEASELTLVEFCQLVDFLLDIVSLETYIEIQTEHLPQLLLRMVSALTSHLQALGLAELTDCLRLCSKILSKVQPPLVSPEAEGSLPFTAGQPSSAREKEEKKIIPFSLENASEVFEDSENTLSSRSSESGFTEFVQYQADKSEDLDRAPGEGHAVLDAQPVGSTSSETETASTVGSEDTVVHPSPTMGHASSSHGGKAKQKTVMQCCLEYFQQFLTRLIALYITPCIAATPAFTSEFSSVLKGDRAGRGGVALSDAANTRSAQRECLGAFTATCQLFLECSSFPVYIAEGNLKSSPQAEEATQDCEQVKTPLWLQTLMDACCLASEFSIQALAISLVMDLVGLTQSVAMVTGENVNSLETAQPMSPSQGRVAVVIRPPLTQGILRYIAEKTAFFKHVALTLWDQLGEGTPQHHQRSVELFYQLHNLVPSSSICEDVISQQLIHRDKKGPSVVRSLFIMLESLSSWDGSTCSVGQAWLNQVLQRHDIARVLEPLLLLLLHPKTHRVSVQRVQAERHWSRPRKLPAEEEEEECDSGGPNYMKEISYANSFSQAPVENGKAGPVKEKAPSLEEMEPFSLTVNPFNDSLSLLSTSSENLQLAFDLPDQQMEILQSSESVGSHSSTGDSTSLEEPDYTDAAGTPENAPSALIEDSVEAVIQQVVSELVDRVAQRLEGPESKEECHHVDSDSSKLESSLCPQLLDEDEGTHDSITRHSLSPSIIVNLEATPPESGLQITEPQSHTRSHNSVQLSMKGKIMEKLTDKSPGAKPKVKSSKKKEEAKKKAQAEKAKHPNIFFGDSLDLENWYSCGEGEVSEIESEVGSPELCRSASPTRFNIHPLYQHLLLYLQVYDSSRALHALLALSAMLKANPVGFVSAISTTSINNTYTPQLSLMQNLLARHRVSVMGKDFYSHIPVDSHSHVFRSSMFIEIIISLCLYFLRSYYPNHLAASQQDLSGNRNMQIMSIEVLTLLFTELATVTEASAKGFASFISDVLSKCKVQKVVLHCLLSSIFSAQKWHAERTSGRNVAASEEGLSEDSIINFCEDEIDNCSTLQSQLLRLLQSLIILEHRVLSLPEESEAGYEFVSMDVEHINPQQPLTSLQYLPSQPITSQGMFLCAVIRALHQHYTCKMHPQWISLITSTLPYMGKVLRRVVSSVTLQLCRNLDNLIQQYRYETGLSNSRPLWVALSIPPDMILTVLEGVTTIIHYCLLDPSAQYHQQLLVNVDQKHLSEARSGILSIQHTIMSSVTLLWNVLYLVDTSERPATTSASSPTIINLGSTKNLRQQILELLGPISMNHGVHFMAAIAYVWNERKQGKNTSRNKVIPTASEEQLLLVELVRSVSAMRTETVMQTVKEVLKQPPAIAKEKKHLSLEVCMLQFFYAYVQRIPVSNLVDSWSSLLALLKDSVQLGLPSPGQFLILGVLNEFILKNPNLENKKDQRDLQDVTYKVVEAIGTIAGSSLEQTTWLRRNLEVKASPQIVVDGVSLEPDVEGLMLTVMEASSFTPSVYSVHALTLLAEVLAHLLDMVFYSDEKERVIPLLVNIMHYVVPYLRNHSAHNAPSYRACVQLLSSLSGYQYTRRAWKKEAFDLFMDHTFFQMDSSCVSHWRAIMDHLMTHDKTTFRDLMTRVAVAQSGSLNLFTNRDAELEQRAMLLKRLAFTIFSSEVDQYQKYLPDIQERLVESLRLPQVPTLHAQVFLFFRVLLLRVSPQHLTSLWPTMITELVQVFLLMEQELTADEDISRTSGPSVAGLETTYTGGNGFSTSYNRQRWLNLYLSACKLLDLALALPSESLPQFQMYRWAFIPEASDDSGLEVRRQGTHQREFKPYVVRLAKLLRKRAKKNPEEDCSGRALAWEPGHLLLTLYTIRSMEQLLPFFNVLGQVFNCKVTSSSAGHSGSPVLYPNKDIKMETQKVFWSKARQKIEEMVEKDFLEGVIKT</sequence>
<evidence type="ECO:0000256" key="4">
    <source>
        <dbReference type="ARBA" id="ARBA00023034"/>
    </source>
</evidence>
<feature type="domain" description="DOP1-like middle TPR" evidence="9">
    <location>
        <begin position="319"/>
        <end position="545"/>
    </location>
</feature>
<gene>
    <name evidence="12" type="ORF">EOD39_0388</name>
</gene>
<keyword evidence="5" id="KW-0472">Membrane</keyword>
<dbReference type="InterPro" id="IPR007249">
    <property type="entry name" value="DOP1_N"/>
</dbReference>
<dbReference type="Pfam" id="PF24598">
    <property type="entry name" value="DOP1_C"/>
    <property type="match status" value="1"/>
</dbReference>
<dbReference type="Pfam" id="PF04118">
    <property type="entry name" value="Dopey_N"/>
    <property type="match status" value="1"/>
</dbReference>
<feature type="compositionally biased region" description="Low complexity" evidence="7">
    <location>
        <begin position="1074"/>
        <end position="1088"/>
    </location>
</feature>
<evidence type="ECO:0000313" key="13">
    <source>
        <dbReference type="Proteomes" id="UP000289886"/>
    </source>
</evidence>
<dbReference type="EMBL" id="SCEB01215296">
    <property type="protein sequence ID" value="RXM30271.1"/>
    <property type="molecule type" value="Genomic_DNA"/>
</dbReference>
<keyword evidence="13" id="KW-1185">Reference proteome</keyword>
<comment type="similarity">
    <text evidence="6">Belongs to the DOP1 family.</text>
</comment>
<evidence type="ECO:0000313" key="12">
    <source>
        <dbReference type="EMBL" id="RXM30271.1"/>
    </source>
</evidence>
<dbReference type="PANTHER" id="PTHR14042:SF22">
    <property type="entry name" value="PROTEIN DOPEY-1"/>
    <property type="match status" value="1"/>
</dbReference>
<proteinExistence type="inferred from homology"/>
<dbReference type="InterPro" id="IPR056458">
    <property type="entry name" value="TPR_DOP1_M"/>
</dbReference>
<feature type="region of interest" description="Disordered" evidence="7">
    <location>
        <begin position="1132"/>
        <end position="1154"/>
    </location>
</feature>
<evidence type="ECO:0000259" key="11">
    <source>
        <dbReference type="Pfam" id="PF24601"/>
    </source>
</evidence>
<reference evidence="12 13" key="1">
    <citation type="submission" date="2019-01" db="EMBL/GenBank/DDBJ databases">
        <title>Draft Genome and Complete Hox-Cluster Characterization of the Sterlet Sturgeon (Acipenser ruthenus).</title>
        <authorList>
            <person name="Wei Q."/>
        </authorList>
    </citation>
    <scope>NUCLEOTIDE SEQUENCE [LARGE SCALE GENOMIC DNA]</scope>
    <source>
        <strain evidence="12">WHYD16114868_AA</strain>
        <tissue evidence="12">Blood</tissue>
    </source>
</reference>
<evidence type="ECO:0000256" key="6">
    <source>
        <dbReference type="ARBA" id="ARBA00046326"/>
    </source>
</evidence>
<dbReference type="GO" id="GO:0005768">
    <property type="term" value="C:endosome"/>
    <property type="evidence" value="ECO:0007669"/>
    <property type="project" value="TreeGrafter"/>
</dbReference>
<feature type="region of interest" description="Disordered" evidence="7">
    <location>
        <begin position="1073"/>
        <end position="1105"/>
    </location>
</feature>
<dbReference type="Pfam" id="PF24597">
    <property type="entry name" value="TPR_DOP1_M"/>
    <property type="match status" value="1"/>
</dbReference>
<dbReference type="GO" id="GO:0005802">
    <property type="term" value="C:trans-Golgi network"/>
    <property type="evidence" value="ECO:0007669"/>
    <property type="project" value="TreeGrafter"/>
</dbReference>
<feature type="region of interest" description="Disordered" evidence="7">
    <location>
        <begin position="608"/>
        <end position="659"/>
    </location>
</feature>
<organism evidence="12 13">
    <name type="scientific">Acipenser ruthenus</name>
    <name type="common">Sterlet sturgeon</name>
    <dbReference type="NCBI Taxonomy" id="7906"/>
    <lineage>
        <taxon>Eukaryota</taxon>
        <taxon>Metazoa</taxon>
        <taxon>Chordata</taxon>
        <taxon>Craniata</taxon>
        <taxon>Vertebrata</taxon>
        <taxon>Euteleostomi</taxon>
        <taxon>Actinopterygii</taxon>
        <taxon>Chondrostei</taxon>
        <taxon>Acipenseriformes</taxon>
        <taxon>Acipenseridae</taxon>
        <taxon>Acipenser</taxon>
    </lineage>
</organism>
<feature type="domain" description="DOP1-like TPR" evidence="11">
    <location>
        <begin position="1297"/>
        <end position="1672"/>
    </location>
</feature>
<accession>A0A444U557</accession>
<evidence type="ECO:0000259" key="10">
    <source>
        <dbReference type="Pfam" id="PF24598"/>
    </source>
</evidence>
<comment type="caution">
    <text evidence="12">The sequence shown here is derived from an EMBL/GenBank/DDBJ whole genome shotgun (WGS) entry which is preliminary data.</text>
</comment>
<evidence type="ECO:0000259" key="8">
    <source>
        <dbReference type="Pfam" id="PF04118"/>
    </source>
</evidence>
<comment type="subcellular location">
    <subcellularLocation>
        <location evidence="1">Golgi apparatus membrane</location>
        <topology evidence="1">Peripheral membrane protein</topology>
    </subcellularLocation>
</comment>
<dbReference type="Proteomes" id="UP000289886">
    <property type="component" value="Unassembled WGS sequence"/>
</dbReference>
<evidence type="ECO:0000256" key="1">
    <source>
        <dbReference type="ARBA" id="ARBA00004395"/>
    </source>
</evidence>
<feature type="region of interest" description="Disordered" evidence="7">
    <location>
        <begin position="1190"/>
        <end position="1248"/>
    </location>
</feature>
<evidence type="ECO:0000256" key="2">
    <source>
        <dbReference type="ARBA" id="ARBA00022448"/>
    </source>
</evidence>
<feature type="compositionally biased region" description="Basic and acidic residues" evidence="7">
    <location>
        <begin position="1236"/>
        <end position="1248"/>
    </location>
</feature>
<feature type="domain" description="DOP1 N-terminal" evidence="8">
    <location>
        <begin position="11"/>
        <end position="295"/>
    </location>
</feature>
<keyword evidence="2" id="KW-0813">Transport</keyword>
<feature type="domain" description="DOP1-like C-terminal" evidence="10">
    <location>
        <begin position="1840"/>
        <end position="2339"/>
    </location>
</feature>
<feature type="compositionally biased region" description="Polar residues" evidence="7">
    <location>
        <begin position="1193"/>
        <end position="1210"/>
    </location>
</feature>
<feature type="region of interest" description="Disordered" evidence="7">
    <location>
        <begin position="540"/>
        <end position="563"/>
    </location>
</feature>
<dbReference type="GO" id="GO:0015031">
    <property type="term" value="P:protein transport"/>
    <property type="evidence" value="ECO:0007669"/>
    <property type="project" value="UniProtKB-KW"/>
</dbReference>
<keyword evidence="4" id="KW-0333">Golgi apparatus</keyword>
<feature type="compositionally biased region" description="Basic and acidic residues" evidence="7">
    <location>
        <begin position="1132"/>
        <end position="1151"/>
    </location>
</feature>
<dbReference type="GO" id="GO:0000139">
    <property type="term" value="C:Golgi membrane"/>
    <property type="evidence" value="ECO:0007669"/>
    <property type="project" value="UniProtKB-SubCell"/>
</dbReference>
<dbReference type="GO" id="GO:0005829">
    <property type="term" value="C:cytosol"/>
    <property type="evidence" value="ECO:0007669"/>
    <property type="project" value="GOC"/>
</dbReference>
<keyword evidence="3" id="KW-0653">Protein transport</keyword>
<evidence type="ECO:0000256" key="7">
    <source>
        <dbReference type="SAM" id="MobiDB-lite"/>
    </source>
</evidence>
<name>A0A444U557_ACIRT</name>